<evidence type="ECO:0000313" key="5">
    <source>
        <dbReference type="Proteomes" id="UP000887574"/>
    </source>
</evidence>
<dbReference type="Gene3D" id="3.30.750.70">
    <property type="entry name" value="4-hydroxybutyrate coenzyme like domains"/>
    <property type="match status" value="1"/>
</dbReference>
<dbReference type="Pfam" id="PF00450">
    <property type="entry name" value="Peptidase_S10"/>
    <property type="match status" value="1"/>
</dbReference>
<dbReference type="InterPro" id="IPR037171">
    <property type="entry name" value="NagB/RpiA_transferase-like"/>
</dbReference>
<dbReference type="Proteomes" id="UP000887574">
    <property type="component" value="Unplaced"/>
</dbReference>
<organism evidence="5 6">
    <name type="scientific">Ditylenchus dipsaci</name>
    <dbReference type="NCBI Taxonomy" id="166011"/>
    <lineage>
        <taxon>Eukaryota</taxon>
        <taxon>Metazoa</taxon>
        <taxon>Ecdysozoa</taxon>
        <taxon>Nematoda</taxon>
        <taxon>Chromadorea</taxon>
        <taxon>Rhabditida</taxon>
        <taxon>Tylenchina</taxon>
        <taxon>Tylenchomorpha</taxon>
        <taxon>Sphaerularioidea</taxon>
        <taxon>Anguinidae</taxon>
        <taxon>Anguininae</taxon>
        <taxon>Ditylenchus</taxon>
    </lineage>
</organism>
<evidence type="ECO:0000256" key="2">
    <source>
        <dbReference type="ARBA" id="ARBA00009632"/>
    </source>
</evidence>
<dbReference type="PANTHER" id="PTHR21432:SF13">
    <property type="entry name" value="ACETYL-COA HYDROLASE"/>
    <property type="match status" value="1"/>
</dbReference>
<evidence type="ECO:0000256" key="1">
    <source>
        <dbReference type="ARBA" id="ARBA00009431"/>
    </source>
</evidence>
<dbReference type="Pfam" id="PF02550">
    <property type="entry name" value="AcetylCoA_hydro"/>
    <property type="match status" value="1"/>
</dbReference>
<keyword evidence="5" id="KW-1185">Reference proteome</keyword>
<dbReference type="InterPro" id="IPR038460">
    <property type="entry name" value="AcetylCoA_hyd_C_sf"/>
</dbReference>
<dbReference type="InterPro" id="IPR029058">
    <property type="entry name" value="AB_hydrolase_fold"/>
</dbReference>
<dbReference type="Gene3D" id="3.40.50.1820">
    <property type="entry name" value="alpha/beta hydrolase"/>
    <property type="match status" value="1"/>
</dbReference>
<dbReference type="PANTHER" id="PTHR21432">
    <property type="entry name" value="ACETYL-COA HYDROLASE-RELATED"/>
    <property type="match status" value="1"/>
</dbReference>
<dbReference type="GO" id="GO:0005739">
    <property type="term" value="C:mitochondrion"/>
    <property type="evidence" value="ECO:0007669"/>
    <property type="project" value="TreeGrafter"/>
</dbReference>
<protein>
    <submittedName>
        <fullName evidence="6">Acetyl-CoA hydrolase</fullName>
    </submittedName>
</protein>
<dbReference type="SUPFAM" id="SSF100950">
    <property type="entry name" value="NagB/RpiA/CoA transferase-like"/>
    <property type="match status" value="2"/>
</dbReference>
<accession>A0A915CZ76</accession>
<sequence>MKISSKLVSVWSAATSQNSKLELPNLRKKEPKYCSAADAVKLINSREHIYVHHACSTPTDLLKALAERVINEKLTGIQLSHALLFGHIPWTEPQYFDKMRSTCIFICPNLRKLVNEGNADYLPVFLNESSKIYDQKALRVDTALLNLSPPDEHGYCSLGINVDMSSAAARNANKIIAIINKSQPRTFGDTQIHISQVDAIVEADTPIYVVDQAPATAQEQAIGKLIAEHLVCDGATIQLGIGSTADAVVKNLKNHKDLGVHTELLSTSVQELIECNVVTNNNKTLYPGKVVTAFAMGSRKFYDFLDNNPLILFGSAGYTNAVNVVASNRQMTAINSGIEVDLTGQVVSDSIGKTFYSGFGGQVDFIYGASIGYDGLGKSIIALPSRTSKGESKIVPYIKQGSGVVTTRAHVNYVVTEHGIAQLWGKSVRQRAYELIQIAHPDDRHGLEKAAFEKFKFLSSSAAEDEIRDLPGLTFDINFKHYSGYLQVSPVHFLHYWFVESQSSPETDPLMFWFNGGPGRTSFRTCPYFVNEDGTSLRRNPDSWNKFANVVFLESPAGVGQSYYTDENDTTNDEQTAKENYEAIKQFFSKFPKFRDNSFYITGESYAGIYIPTLANQIIEGQQKYAINLKGIAIGNGIMDSELNDQTLMEFAYYHGFLDEKLWNQFLKECCHGIADNCNYRNLSAKCYKIKRALEFDGINGYDVYRPCESNQKGQKRTGNSFSQRFSAITGPTDPQNVKCFNDTAVFTYLNNKEVKQALHISPKAFEWTVCSGNLQYYKQYENMYKEIKEVIEANVAVLLYFGDTDTACNFLMGQKFSERLGYQLKEQKKPWTFDGQVAGFLTQYDKKLTYMTILGAGHMAPEWRAPEMNYAMKQFVTSQPI</sequence>
<dbReference type="InterPro" id="IPR018202">
    <property type="entry name" value="Ser_caboxypep_ser_AS"/>
</dbReference>
<dbReference type="WBParaSite" id="jg13844">
    <property type="protein sequence ID" value="jg13844"/>
    <property type="gene ID" value="jg13844"/>
</dbReference>
<dbReference type="Gene3D" id="3.40.1080.10">
    <property type="entry name" value="Glutaconate Coenzyme A-transferase"/>
    <property type="match status" value="1"/>
</dbReference>
<name>A0A915CZ76_9BILA</name>
<proteinExistence type="inferred from homology"/>
<dbReference type="PRINTS" id="PR00724">
    <property type="entry name" value="CRBOXYPTASEC"/>
</dbReference>
<reference evidence="6" key="1">
    <citation type="submission" date="2022-11" db="UniProtKB">
        <authorList>
            <consortium name="WormBaseParasite"/>
        </authorList>
    </citation>
    <scope>IDENTIFICATION</scope>
</reference>
<dbReference type="AlphaFoldDB" id="A0A915CZ76"/>
<comment type="similarity">
    <text evidence="1">Belongs to the peptidase S10 family.</text>
</comment>
<dbReference type="PROSITE" id="PS00131">
    <property type="entry name" value="CARBOXYPEPT_SER_SER"/>
    <property type="match status" value="1"/>
</dbReference>
<comment type="similarity">
    <text evidence="2">Belongs to the acetyl-CoA hydrolase/transferase family.</text>
</comment>
<dbReference type="InterPro" id="IPR001563">
    <property type="entry name" value="Peptidase_S10"/>
</dbReference>
<dbReference type="GO" id="GO:0006508">
    <property type="term" value="P:proteolysis"/>
    <property type="evidence" value="ECO:0007669"/>
    <property type="project" value="InterPro"/>
</dbReference>
<dbReference type="GO" id="GO:0008775">
    <property type="term" value="F:acetate CoA-transferase activity"/>
    <property type="evidence" value="ECO:0007669"/>
    <property type="project" value="InterPro"/>
</dbReference>
<dbReference type="Gene3D" id="3.40.1080.20">
    <property type="entry name" value="Acetyl-CoA hydrolase/transferase C-terminal domain"/>
    <property type="match status" value="1"/>
</dbReference>
<dbReference type="InterPro" id="IPR026888">
    <property type="entry name" value="AcetylCoA_hyd_C"/>
</dbReference>
<dbReference type="GO" id="GO:0004185">
    <property type="term" value="F:serine-type carboxypeptidase activity"/>
    <property type="evidence" value="ECO:0007669"/>
    <property type="project" value="InterPro"/>
</dbReference>
<evidence type="ECO:0000313" key="6">
    <source>
        <dbReference type="WBParaSite" id="jg13844"/>
    </source>
</evidence>
<dbReference type="InterPro" id="IPR003702">
    <property type="entry name" value="ActCoA_hydro_N"/>
</dbReference>
<dbReference type="Pfam" id="PF13336">
    <property type="entry name" value="AcetylCoA_hyd_C"/>
    <property type="match status" value="1"/>
</dbReference>
<evidence type="ECO:0000259" key="3">
    <source>
        <dbReference type="Pfam" id="PF02550"/>
    </source>
</evidence>
<dbReference type="InterPro" id="IPR046433">
    <property type="entry name" value="ActCoA_hydro"/>
</dbReference>
<dbReference type="GO" id="GO:0006083">
    <property type="term" value="P:acetate metabolic process"/>
    <property type="evidence" value="ECO:0007669"/>
    <property type="project" value="InterPro"/>
</dbReference>
<evidence type="ECO:0000259" key="4">
    <source>
        <dbReference type="Pfam" id="PF13336"/>
    </source>
</evidence>
<feature type="domain" description="Acetyl-CoA hydrolase/transferase C-terminal" evidence="4">
    <location>
        <begin position="297"/>
        <end position="451"/>
    </location>
</feature>
<feature type="domain" description="Acetyl-CoA hydrolase/transferase N-terminal" evidence="3">
    <location>
        <begin position="35"/>
        <end position="206"/>
    </location>
</feature>
<dbReference type="SUPFAM" id="SSF53474">
    <property type="entry name" value="alpha/beta-Hydrolases"/>
    <property type="match status" value="1"/>
</dbReference>